<dbReference type="InterPro" id="IPR013324">
    <property type="entry name" value="RNA_pol_sigma_r3/r4-like"/>
</dbReference>
<accession>A0A9D9NBQ4</accession>
<evidence type="ECO:0000313" key="9">
    <source>
        <dbReference type="Proteomes" id="UP000823660"/>
    </source>
</evidence>
<reference evidence="8" key="2">
    <citation type="journal article" date="2021" name="PeerJ">
        <title>Extensive microbial diversity within the chicken gut microbiome revealed by metagenomics and culture.</title>
        <authorList>
            <person name="Gilroy R."/>
            <person name="Ravi A."/>
            <person name="Getino M."/>
            <person name="Pursley I."/>
            <person name="Horton D.L."/>
            <person name="Alikhan N.F."/>
            <person name="Baker D."/>
            <person name="Gharbi K."/>
            <person name="Hall N."/>
            <person name="Watson M."/>
            <person name="Adriaenssens E.M."/>
            <person name="Foster-Nyarko E."/>
            <person name="Jarju S."/>
            <person name="Secka A."/>
            <person name="Antonio M."/>
            <person name="Oren A."/>
            <person name="Chaudhuri R.R."/>
            <person name="La Ragione R."/>
            <person name="Hildebrand F."/>
            <person name="Pallen M.J."/>
        </authorList>
    </citation>
    <scope>NUCLEOTIDE SEQUENCE</scope>
    <source>
        <strain evidence="8">B1-15692</strain>
    </source>
</reference>
<protein>
    <submittedName>
        <fullName evidence="8">RNA polymerase sigma factor</fullName>
    </submittedName>
</protein>
<dbReference type="Pfam" id="PF08281">
    <property type="entry name" value="Sigma70_r4_2"/>
    <property type="match status" value="1"/>
</dbReference>
<dbReference type="Pfam" id="PF04542">
    <property type="entry name" value="Sigma70_r2"/>
    <property type="match status" value="1"/>
</dbReference>
<dbReference type="PANTHER" id="PTHR43133:SF8">
    <property type="entry name" value="RNA POLYMERASE SIGMA FACTOR HI_1459-RELATED"/>
    <property type="match status" value="1"/>
</dbReference>
<dbReference type="GO" id="GO:0003677">
    <property type="term" value="F:DNA binding"/>
    <property type="evidence" value="ECO:0007669"/>
    <property type="project" value="UniProtKB-KW"/>
</dbReference>
<dbReference type="SUPFAM" id="SSF88659">
    <property type="entry name" value="Sigma3 and sigma4 domains of RNA polymerase sigma factors"/>
    <property type="match status" value="1"/>
</dbReference>
<evidence type="ECO:0000256" key="3">
    <source>
        <dbReference type="ARBA" id="ARBA00023082"/>
    </source>
</evidence>
<evidence type="ECO:0000256" key="1">
    <source>
        <dbReference type="ARBA" id="ARBA00010641"/>
    </source>
</evidence>
<keyword evidence="3" id="KW-0731">Sigma factor</keyword>
<dbReference type="InterPro" id="IPR013249">
    <property type="entry name" value="RNA_pol_sigma70_r4_t2"/>
</dbReference>
<dbReference type="CDD" id="cd06171">
    <property type="entry name" value="Sigma70_r4"/>
    <property type="match status" value="1"/>
</dbReference>
<evidence type="ECO:0000259" key="7">
    <source>
        <dbReference type="Pfam" id="PF08281"/>
    </source>
</evidence>
<dbReference type="InterPro" id="IPR039425">
    <property type="entry name" value="RNA_pol_sigma-70-like"/>
</dbReference>
<dbReference type="Gene3D" id="1.10.10.10">
    <property type="entry name" value="Winged helix-like DNA-binding domain superfamily/Winged helix DNA-binding domain"/>
    <property type="match status" value="1"/>
</dbReference>
<reference evidence="8" key="1">
    <citation type="submission" date="2020-10" db="EMBL/GenBank/DDBJ databases">
        <authorList>
            <person name="Gilroy R."/>
        </authorList>
    </citation>
    <scope>NUCLEOTIDE SEQUENCE</scope>
    <source>
        <strain evidence="8">B1-15692</strain>
    </source>
</reference>
<keyword evidence="5" id="KW-0804">Transcription</keyword>
<feature type="domain" description="RNA polymerase sigma factor 70 region 4 type 2" evidence="7">
    <location>
        <begin position="129"/>
        <end position="178"/>
    </location>
</feature>
<dbReference type="InterPro" id="IPR014284">
    <property type="entry name" value="RNA_pol_sigma-70_dom"/>
</dbReference>
<keyword evidence="4" id="KW-0238">DNA-binding</keyword>
<dbReference type="EMBL" id="JADIMH010000062">
    <property type="protein sequence ID" value="MBO8467897.1"/>
    <property type="molecule type" value="Genomic_DNA"/>
</dbReference>
<proteinExistence type="inferred from homology"/>
<comment type="similarity">
    <text evidence="1">Belongs to the sigma-70 factor family. ECF subfamily.</text>
</comment>
<evidence type="ECO:0000313" key="8">
    <source>
        <dbReference type="EMBL" id="MBO8467897.1"/>
    </source>
</evidence>
<organism evidence="8 9">
    <name type="scientific">Candidatus Cryptobacteroides faecipullorum</name>
    <dbReference type="NCBI Taxonomy" id="2840764"/>
    <lineage>
        <taxon>Bacteria</taxon>
        <taxon>Pseudomonadati</taxon>
        <taxon>Bacteroidota</taxon>
        <taxon>Bacteroidia</taxon>
        <taxon>Bacteroidales</taxon>
        <taxon>Candidatus Cryptobacteroides</taxon>
    </lineage>
</organism>
<evidence type="ECO:0000259" key="6">
    <source>
        <dbReference type="Pfam" id="PF04542"/>
    </source>
</evidence>
<dbReference type="PANTHER" id="PTHR43133">
    <property type="entry name" value="RNA POLYMERASE ECF-TYPE SIGMA FACTO"/>
    <property type="match status" value="1"/>
</dbReference>
<dbReference type="SUPFAM" id="SSF88946">
    <property type="entry name" value="Sigma2 domain of RNA polymerase sigma factors"/>
    <property type="match status" value="1"/>
</dbReference>
<name>A0A9D9NBQ4_9BACT</name>
<dbReference type="GO" id="GO:0016987">
    <property type="term" value="F:sigma factor activity"/>
    <property type="evidence" value="ECO:0007669"/>
    <property type="project" value="UniProtKB-KW"/>
</dbReference>
<dbReference type="GO" id="GO:0006352">
    <property type="term" value="P:DNA-templated transcription initiation"/>
    <property type="evidence" value="ECO:0007669"/>
    <property type="project" value="InterPro"/>
</dbReference>
<gene>
    <name evidence="8" type="ORF">IAB99_09090</name>
</gene>
<dbReference type="InterPro" id="IPR013325">
    <property type="entry name" value="RNA_pol_sigma_r2"/>
</dbReference>
<dbReference type="InterPro" id="IPR036388">
    <property type="entry name" value="WH-like_DNA-bd_sf"/>
</dbReference>
<dbReference type="NCBIfam" id="TIGR02937">
    <property type="entry name" value="sigma70-ECF"/>
    <property type="match status" value="1"/>
</dbReference>
<evidence type="ECO:0000256" key="5">
    <source>
        <dbReference type="ARBA" id="ARBA00023163"/>
    </source>
</evidence>
<keyword evidence="2" id="KW-0805">Transcription regulation</keyword>
<comment type="caution">
    <text evidence="8">The sequence shown here is derived from an EMBL/GenBank/DDBJ whole genome shotgun (WGS) entry which is preliminary data.</text>
</comment>
<dbReference type="AlphaFoldDB" id="A0A9D9NBQ4"/>
<dbReference type="InterPro" id="IPR007627">
    <property type="entry name" value="RNA_pol_sigma70_r2"/>
</dbReference>
<evidence type="ECO:0000256" key="2">
    <source>
        <dbReference type="ARBA" id="ARBA00023015"/>
    </source>
</evidence>
<dbReference type="Gene3D" id="1.10.1740.10">
    <property type="match status" value="1"/>
</dbReference>
<feature type="domain" description="RNA polymerase sigma-70 region 2" evidence="6">
    <location>
        <begin position="36"/>
        <end position="94"/>
    </location>
</feature>
<evidence type="ECO:0000256" key="4">
    <source>
        <dbReference type="ARBA" id="ARBA00023125"/>
    </source>
</evidence>
<sequence>MTDQNDVRTLSQKTGSSVYICRMEGKTLENTLGSIRPRLLFYATRLLHDASMAEDIVQDAVLSFLRSLDRGTEIRNRESFLMRTVRNACLDRIRYGSVRVTVPVEELKSSGPAVQGEKEAELSDQVALVARTVEKMPENYRSIFILRDMMGYELSEIAQMMDMKEPAVRKALSRARMQIRKTLMEP</sequence>
<dbReference type="Proteomes" id="UP000823660">
    <property type="component" value="Unassembled WGS sequence"/>
</dbReference>